<dbReference type="Pfam" id="PF00566">
    <property type="entry name" value="RabGAP-TBC"/>
    <property type="match status" value="1"/>
</dbReference>
<dbReference type="GO" id="GO:0005096">
    <property type="term" value="F:GTPase activator activity"/>
    <property type="evidence" value="ECO:0007669"/>
    <property type="project" value="UniProtKB-KW"/>
</dbReference>
<evidence type="ECO:0000313" key="4">
    <source>
        <dbReference type="Proteomes" id="UP000601435"/>
    </source>
</evidence>
<dbReference type="InterPro" id="IPR035969">
    <property type="entry name" value="Rab-GAP_TBC_sf"/>
</dbReference>
<dbReference type="InterPro" id="IPR050302">
    <property type="entry name" value="Rab_GAP_TBC_domain"/>
</dbReference>
<keyword evidence="4" id="KW-1185">Reference proteome</keyword>
<dbReference type="Gene3D" id="1.10.10.750">
    <property type="entry name" value="Ypt/Rab-GAP domain of gyp1p, domain 1"/>
    <property type="match status" value="1"/>
</dbReference>
<feature type="domain" description="Rab-GAP TBC" evidence="2">
    <location>
        <begin position="66"/>
        <end position="255"/>
    </location>
</feature>
<keyword evidence="1" id="KW-0343">GTPase activation</keyword>
<dbReference type="GO" id="GO:0031267">
    <property type="term" value="F:small GTPase binding"/>
    <property type="evidence" value="ECO:0007669"/>
    <property type="project" value="TreeGrafter"/>
</dbReference>
<dbReference type="SUPFAM" id="SSF47923">
    <property type="entry name" value="Ypt/Rab-GAP domain of gyp1p"/>
    <property type="match status" value="2"/>
</dbReference>
<dbReference type="PROSITE" id="PS50086">
    <property type="entry name" value="TBC_RABGAP"/>
    <property type="match status" value="1"/>
</dbReference>
<reference evidence="3" key="1">
    <citation type="submission" date="2021-02" db="EMBL/GenBank/DDBJ databases">
        <authorList>
            <person name="Dougan E. K."/>
            <person name="Rhodes N."/>
            <person name="Thang M."/>
            <person name="Chan C."/>
        </authorList>
    </citation>
    <scope>NUCLEOTIDE SEQUENCE</scope>
</reference>
<dbReference type="InterPro" id="IPR000195">
    <property type="entry name" value="Rab-GAP-TBC_dom"/>
</dbReference>
<protein>
    <submittedName>
        <fullName evidence="3">EVI5 protein</fullName>
    </submittedName>
</protein>
<dbReference type="OrthoDB" id="294251at2759"/>
<dbReference type="FunFam" id="1.10.472.80:FF:000027">
    <property type="entry name" value="GTPase activating protein (Evi5)"/>
    <property type="match status" value="1"/>
</dbReference>
<sequence>MIDRQISNLCLLTEPDEEEDERKNTKAVSKLLDPVEHLEQWRVICIDFHRFRAKCPDKCKELIRQGIPEFLRGSVWQKLALSRELLHKHPKDIYEQMRRAEAAPCEGDIVRDINRTFPKHVLYRDKQGLGQQQLLNVLRAYSVFNAEVGYCQGMGFICGVLLMYMGEDDAFLMLISLLENYRMAGLFMPNLPLLNKYFFQLQRLLEMNLPQLYEHLAEQGVEPTMYASQWFMTVCIYNFPFSTVVRVWDIFLAEGVKIIFRIALALLKLNQDALLHQSFEQILQTLKQAPSAVDSEMLIKTALNIKLKNKTLKDIESEWLSQMTPGL</sequence>
<name>A0A812P1W9_9DINO</name>
<accession>A0A812P1W9</accession>
<dbReference type="FunFam" id="1.10.8.270:FF:000001">
    <property type="entry name" value="TBC1 domain family member 1"/>
    <property type="match status" value="1"/>
</dbReference>
<dbReference type="AlphaFoldDB" id="A0A812P1W9"/>
<dbReference type="Proteomes" id="UP000601435">
    <property type="component" value="Unassembled WGS sequence"/>
</dbReference>
<organism evidence="3 4">
    <name type="scientific">Symbiodinium necroappetens</name>
    <dbReference type="NCBI Taxonomy" id="1628268"/>
    <lineage>
        <taxon>Eukaryota</taxon>
        <taxon>Sar</taxon>
        <taxon>Alveolata</taxon>
        <taxon>Dinophyceae</taxon>
        <taxon>Suessiales</taxon>
        <taxon>Symbiodiniaceae</taxon>
        <taxon>Symbiodinium</taxon>
    </lineage>
</organism>
<gene>
    <name evidence="3" type="primary">EVI5</name>
    <name evidence="3" type="ORF">SNEC2469_LOCUS8634</name>
</gene>
<evidence type="ECO:0000259" key="2">
    <source>
        <dbReference type="PROSITE" id="PS50086"/>
    </source>
</evidence>
<dbReference type="PANTHER" id="PTHR47219:SF9">
    <property type="entry name" value="GTPASE ACTIVATING PROTEIN AND CENTROSOME-ASSOCIATED, ISOFORM B"/>
    <property type="match status" value="1"/>
</dbReference>
<dbReference type="SMART" id="SM00164">
    <property type="entry name" value="TBC"/>
    <property type="match status" value="1"/>
</dbReference>
<dbReference type="Gene3D" id="1.10.472.80">
    <property type="entry name" value="Ypt/Rab-GAP domain of gyp1p, domain 3"/>
    <property type="match status" value="1"/>
</dbReference>
<dbReference type="EMBL" id="CAJNJA010014164">
    <property type="protein sequence ID" value="CAE7337151.1"/>
    <property type="molecule type" value="Genomic_DNA"/>
</dbReference>
<evidence type="ECO:0000256" key="1">
    <source>
        <dbReference type="ARBA" id="ARBA00022468"/>
    </source>
</evidence>
<evidence type="ECO:0000313" key="3">
    <source>
        <dbReference type="EMBL" id="CAE7337151.1"/>
    </source>
</evidence>
<proteinExistence type="predicted"/>
<comment type="caution">
    <text evidence="3">The sequence shown here is derived from an EMBL/GenBank/DDBJ whole genome shotgun (WGS) entry which is preliminary data.</text>
</comment>
<dbReference type="Gene3D" id="1.10.8.270">
    <property type="entry name" value="putative rabgap domain of human tbc1 domain family member 14 like domains"/>
    <property type="match status" value="1"/>
</dbReference>
<dbReference type="PANTHER" id="PTHR47219">
    <property type="entry name" value="RAB GTPASE-ACTIVATING PROTEIN 1-LIKE"/>
    <property type="match status" value="1"/>
</dbReference>